<evidence type="ECO:0000256" key="3">
    <source>
        <dbReference type="RuleBase" id="RU000363"/>
    </source>
</evidence>
<sequence>MPDIRGLGGKVALITGAGRGQGASHARALAAAGVDIAALDICEPIPNLYATATEGDLERTVKEVEAAGARAIGVKADVRDEAAVKAAVEQTLETFGRIDILVNNAGMAALDPIHEMRSDVLDALIDINLKGPMWAAKYVVPDMIGRRSGKIINISSAVIGSGHAMLSHYVAAKHGVTGLTRAWATELAEFGINVNAIAPATIKPEPDHGSYMVIGLGQALELSDDDAAYRHFSDLVNLPGFYAEASDITDAVLFLAAENSRVITGHTLHVDCGQATR</sequence>
<dbReference type="PANTHER" id="PTHR42760:SF133">
    <property type="entry name" value="3-OXOACYL-[ACYL-CARRIER-PROTEIN] REDUCTASE"/>
    <property type="match status" value="1"/>
</dbReference>
<protein>
    <submittedName>
        <fullName evidence="4">SDR family NAD(P)-dependent oxidoreductase</fullName>
    </submittedName>
</protein>
<reference evidence="5" key="1">
    <citation type="journal article" date="2019" name="Int. J. Syst. Evol. Microbiol.">
        <title>The Global Catalogue of Microorganisms (GCM) 10K type strain sequencing project: providing services to taxonomists for standard genome sequencing and annotation.</title>
        <authorList>
            <consortium name="The Broad Institute Genomics Platform"/>
            <consortium name="The Broad Institute Genome Sequencing Center for Infectious Disease"/>
            <person name="Wu L."/>
            <person name="Ma J."/>
        </authorList>
    </citation>
    <scope>NUCLEOTIDE SEQUENCE [LARGE SCALE GENOMIC DNA]</scope>
    <source>
        <strain evidence="5">XZYJ18</strain>
    </source>
</reference>
<evidence type="ECO:0000256" key="2">
    <source>
        <dbReference type="ARBA" id="ARBA00023002"/>
    </source>
</evidence>
<dbReference type="PROSITE" id="PS00061">
    <property type="entry name" value="ADH_SHORT"/>
    <property type="match status" value="1"/>
</dbReference>
<comment type="similarity">
    <text evidence="1 3">Belongs to the short-chain dehydrogenases/reductases (SDR) family.</text>
</comment>
<dbReference type="PANTHER" id="PTHR42760">
    <property type="entry name" value="SHORT-CHAIN DEHYDROGENASES/REDUCTASES FAMILY MEMBER"/>
    <property type="match status" value="1"/>
</dbReference>
<proteinExistence type="inferred from homology"/>
<organism evidence="4 5">
    <name type="scientific">Actinomycetospora rhizophila</name>
    <dbReference type="NCBI Taxonomy" id="1416876"/>
    <lineage>
        <taxon>Bacteria</taxon>
        <taxon>Bacillati</taxon>
        <taxon>Actinomycetota</taxon>
        <taxon>Actinomycetes</taxon>
        <taxon>Pseudonocardiales</taxon>
        <taxon>Pseudonocardiaceae</taxon>
        <taxon>Actinomycetospora</taxon>
    </lineage>
</organism>
<dbReference type="RefSeq" id="WP_378021580.1">
    <property type="nucleotide sequence ID" value="NZ_JBHSKG010000006.1"/>
</dbReference>
<dbReference type="Pfam" id="PF00106">
    <property type="entry name" value="adh_short"/>
    <property type="match status" value="1"/>
</dbReference>
<dbReference type="Gene3D" id="3.40.50.720">
    <property type="entry name" value="NAD(P)-binding Rossmann-like Domain"/>
    <property type="match status" value="1"/>
</dbReference>
<evidence type="ECO:0000256" key="1">
    <source>
        <dbReference type="ARBA" id="ARBA00006484"/>
    </source>
</evidence>
<keyword evidence="2" id="KW-0560">Oxidoreductase</keyword>
<evidence type="ECO:0000313" key="5">
    <source>
        <dbReference type="Proteomes" id="UP001596175"/>
    </source>
</evidence>
<dbReference type="PRINTS" id="PR00081">
    <property type="entry name" value="GDHRDH"/>
</dbReference>
<dbReference type="InterPro" id="IPR002347">
    <property type="entry name" value="SDR_fam"/>
</dbReference>
<name>A0ABV9ZFU3_9PSEU</name>
<dbReference type="CDD" id="cd05233">
    <property type="entry name" value="SDR_c"/>
    <property type="match status" value="1"/>
</dbReference>
<dbReference type="InterPro" id="IPR020904">
    <property type="entry name" value="Sc_DH/Rdtase_CS"/>
</dbReference>
<dbReference type="InterPro" id="IPR036291">
    <property type="entry name" value="NAD(P)-bd_dom_sf"/>
</dbReference>
<comment type="caution">
    <text evidence="4">The sequence shown here is derived from an EMBL/GenBank/DDBJ whole genome shotgun (WGS) entry which is preliminary data.</text>
</comment>
<dbReference type="EMBL" id="JBHSKG010000006">
    <property type="protein sequence ID" value="MFC5139386.1"/>
    <property type="molecule type" value="Genomic_DNA"/>
</dbReference>
<dbReference type="Proteomes" id="UP001596175">
    <property type="component" value="Unassembled WGS sequence"/>
</dbReference>
<dbReference type="PRINTS" id="PR00080">
    <property type="entry name" value="SDRFAMILY"/>
</dbReference>
<accession>A0ABV9ZFU3</accession>
<evidence type="ECO:0000313" key="4">
    <source>
        <dbReference type="EMBL" id="MFC5139386.1"/>
    </source>
</evidence>
<keyword evidence="5" id="KW-1185">Reference proteome</keyword>
<gene>
    <name evidence="4" type="ORF">ACFPK1_14180</name>
</gene>
<dbReference type="SUPFAM" id="SSF51735">
    <property type="entry name" value="NAD(P)-binding Rossmann-fold domains"/>
    <property type="match status" value="1"/>
</dbReference>